<reference evidence="1 2" key="1">
    <citation type="submission" date="2019-01" db="EMBL/GenBank/DDBJ databases">
        <title>Filimonas sp. strain TTM-71.</title>
        <authorList>
            <person name="Chen W.-M."/>
        </authorList>
    </citation>
    <scope>NUCLEOTIDE SEQUENCE [LARGE SCALE GENOMIC DNA]</scope>
    <source>
        <strain evidence="1 2">TTM-71</strain>
    </source>
</reference>
<gene>
    <name evidence="1" type="ORF">ESB13_09815</name>
</gene>
<keyword evidence="2" id="KW-1185">Reference proteome</keyword>
<dbReference type="AlphaFoldDB" id="A0A4Q1DEM6"/>
<evidence type="ECO:0000313" key="1">
    <source>
        <dbReference type="EMBL" id="RXK87059.1"/>
    </source>
</evidence>
<protein>
    <submittedName>
        <fullName evidence="1">Uncharacterized protein</fullName>
    </submittedName>
</protein>
<dbReference type="RefSeq" id="WP_129002809.1">
    <property type="nucleotide sequence ID" value="NZ_SDHZ01000001.1"/>
</dbReference>
<sequence>MQAKYFFLLLLFLYTTKAQSFHRNNNETAEAFVKRITNREYLPHPVIETAEWDSTRKVIIYFVEDSEEESVTGYLLIPGTNRQYRRVLIDTIQPDDGRSVIESVLFANADKDKQREIVIMIKWPQRRRGAHIDGDFYDTQVYDVPDLNNPPAKLSFYKEISDKLDGGFEGETKTGSHKAKYKTVSSVRAALKKMGY</sequence>
<organism evidence="1 2">
    <name type="scientific">Filimonas effusa</name>
    <dbReference type="NCBI Taxonomy" id="2508721"/>
    <lineage>
        <taxon>Bacteria</taxon>
        <taxon>Pseudomonadati</taxon>
        <taxon>Bacteroidota</taxon>
        <taxon>Chitinophagia</taxon>
        <taxon>Chitinophagales</taxon>
        <taxon>Chitinophagaceae</taxon>
        <taxon>Filimonas</taxon>
    </lineage>
</organism>
<proteinExistence type="predicted"/>
<dbReference type="EMBL" id="SDHZ01000001">
    <property type="protein sequence ID" value="RXK87059.1"/>
    <property type="molecule type" value="Genomic_DNA"/>
</dbReference>
<evidence type="ECO:0000313" key="2">
    <source>
        <dbReference type="Proteomes" id="UP000290545"/>
    </source>
</evidence>
<dbReference type="Proteomes" id="UP000290545">
    <property type="component" value="Unassembled WGS sequence"/>
</dbReference>
<name>A0A4Q1DEM6_9BACT</name>
<dbReference type="OrthoDB" id="8076002at2"/>
<comment type="caution">
    <text evidence="1">The sequence shown here is derived from an EMBL/GenBank/DDBJ whole genome shotgun (WGS) entry which is preliminary data.</text>
</comment>
<accession>A0A4Q1DEM6</accession>